<dbReference type="InterPro" id="IPR036259">
    <property type="entry name" value="MFS_trans_sf"/>
</dbReference>
<organism evidence="2 3">
    <name type="scientific">Effusibacillus lacus</name>
    <dbReference type="NCBI Taxonomy" id="1348429"/>
    <lineage>
        <taxon>Bacteria</taxon>
        <taxon>Bacillati</taxon>
        <taxon>Bacillota</taxon>
        <taxon>Bacilli</taxon>
        <taxon>Bacillales</taxon>
        <taxon>Alicyclobacillaceae</taxon>
        <taxon>Effusibacillus</taxon>
    </lineage>
</organism>
<dbReference type="Proteomes" id="UP000217785">
    <property type="component" value="Unassembled WGS sequence"/>
</dbReference>
<feature type="transmembrane region" description="Helical" evidence="1">
    <location>
        <begin position="262"/>
        <end position="281"/>
    </location>
</feature>
<accession>A0A292YM04</accession>
<feature type="transmembrane region" description="Helical" evidence="1">
    <location>
        <begin position="195"/>
        <end position="213"/>
    </location>
</feature>
<feature type="transmembrane region" description="Helical" evidence="1">
    <location>
        <begin position="164"/>
        <end position="183"/>
    </location>
</feature>
<proteinExistence type="predicted"/>
<reference evidence="3" key="1">
    <citation type="submission" date="2017-07" db="EMBL/GenBank/DDBJ databases">
        <title>Draft genome sequence of Effusibacillus lacus strain skLN1.</title>
        <authorList>
            <person name="Watanabe M."/>
            <person name="Kojima H."/>
            <person name="Fukui M."/>
        </authorList>
    </citation>
    <scope>NUCLEOTIDE SEQUENCE [LARGE SCALE GENOMIC DNA]</scope>
    <source>
        <strain evidence="3">skLN1</strain>
    </source>
</reference>
<feature type="transmembrane region" description="Helical" evidence="1">
    <location>
        <begin position="287"/>
        <end position="305"/>
    </location>
</feature>
<dbReference type="PANTHER" id="PTHR23526:SF2">
    <property type="entry name" value="MAJOR FACILITATOR SUPERFAMILY (MFS) PROFILE DOMAIN-CONTAINING PROTEIN"/>
    <property type="match status" value="1"/>
</dbReference>
<keyword evidence="1" id="KW-1133">Transmembrane helix</keyword>
<evidence type="ECO:0000313" key="2">
    <source>
        <dbReference type="EMBL" id="GAX89500.1"/>
    </source>
</evidence>
<dbReference type="AlphaFoldDB" id="A0A292YM04"/>
<feature type="transmembrane region" description="Helical" evidence="1">
    <location>
        <begin position="219"/>
        <end position="242"/>
    </location>
</feature>
<dbReference type="Gene3D" id="1.20.1250.20">
    <property type="entry name" value="MFS general substrate transporter like domains"/>
    <property type="match status" value="2"/>
</dbReference>
<sequence>MRIGILLHALFYALVLWKGSQASPYWMGLLLGSGAGFYWYGYNLLSLRETDTKLRGEFGSWTGMLSSLATMAAPLLSGFLIASVREIGYPLVFSLSLAFFAWAFLISQRLVTNEESELPAPIFCRRHPNWNRVLLGNFFQGIREGVFVFFASIMVVMATGSEWALGKFTAVNALFSTVSFFAVGKLLRWYWYNESMLIGSFVSTGAIALFLFGQNYRTIMLYGIITAIFTPFFLVPFAARVFHVIDEAHERYEREYVVEREIVLNGGRVLSIIAFISTYRFLPREWIATYLLLVGSMQILAVLILRNVGFRLKKSF</sequence>
<comment type="caution">
    <text evidence="2">The sequence shown here is derived from an EMBL/GenBank/DDBJ whole genome shotgun (WGS) entry which is preliminary data.</text>
</comment>
<feature type="transmembrane region" description="Helical" evidence="1">
    <location>
        <begin position="58"/>
        <end position="81"/>
    </location>
</feature>
<feature type="transmembrane region" description="Helical" evidence="1">
    <location>
        <begin position="25"/>
        <end position="46"/>
    </location>
</feature>
<feature type="transmembrane region" description="Helical" evidence="1">
    <location>
        <begin position="134"/>
        <end position="158"/>
    </location>
</feature>
<feature type="transmembrane region" description="Helical" evidence="1">
    <location>
        <begin position="87"/>
        <end position="106"/>
    </location>
</feature>
<evidence type="ECO:0000256" key="1">
    <source>
        <dbReference type="SAM" id="Phobius"/>
    </source>
</evidence>
<dbReference type="InterPro" id="IPR052528">
    <property type="entry name" value="Sugar_transport-like"/>
</dbReference>
<dbReference type="SUPFAM" id="SSF103473">
    <property type="entry name" value="MFS general substrate transporter"/>
    <property type="match status" value="1"/>
</dbReference>
<evidence type="ECO:0000313" key="3">
    <source>
        <dbReference type="Proteomes" id="UP000217785"/>
    </source>
</evidence>
<keyword evidence="1" id="KW-0812">Transmembrane</keyword>
<dbReference type="EMBL" id="BDUF01000022">
    <property type="protein sequence ID" value="GAX89500.1"/>
    <property type="molecule type" value="Genomic_DNA"/>
</dbReference>
<dbReference type="PANTHER" id="PTHR23526">
    <property type="entry name" value="INTEGRAL MEMBRANE TRANSPORT PROTEIN-RELATED"/>
    <property type="match status" value="1"/>
</dbReference>
<keyword evidence="3" id="KW-1185">Reference proteome</keyword>
<name>A0A292YM04_9BACL</name>
<keyword evidence="1" id="KW-0472">Membrane</keyword>
<protein>
    <submittedName>
        <fullName evidence="2">MFS transporter</fullName>
    </submittedName>
</protein>